<proteinExistence type="predicted"/>
<comment type="caution">
    <text evidence="3">The sequence shown here is derived from an EMBL/GenBank/DDBJ whole genome shotgun (WGS) entry which is preliminary data.</text>
</comment>
<keyword evidence="4" id="KW-1185">Reference proteome</keyword>
<dbReference type="PANTHER" id="PTHR37171:SF1">
    <property type="entry name" value="SERINE_THREONINE-PROTEIN KINASE YRZF-RELATED"/>
    <property type="match status" value="1"/>
</dbReference>
<evidence type="ECO:0000256" key="1">
    <source>
        <dbReference type="SAM" id="MobiDB-lite"/>
    </source>
</evidence>
<dbReference type="Proteomes" id="UP000696573">
    <property type="component" value="Unassembled WGS sequence"/>
</dbReference>
<dbReference type="OrthoDB" id="411394at2759"/>
<dbReference type="GO" id="GO:0005524">
    <property type="term" value="F:ATP binding"/>
    <property type="evidence" value="ECO:0007669"/>
    <property type="project" value="InterPro"/>
</dbReference>
<dbReference type="InterPro" id="IPR000719">
    <property type="entry name" value="Prot_kinase_dom"/>
</dbReference>
<feature type="region of interest" description="Disordered" evidence="1">
    <location>
        <begin position="240"/>
        <end position="265"/>
    </location>
</feature>
<feature type="domain" description="Protein kinase" evidence="2">
    <location>
        <begin position="610"/>
        <end position="825"/>
    </location>
</feature>
<dbReference type="PANTHER" id="PTHR37171">
    <property type="entry name" value="SERINE/THREONINE-PROTEIN KINASE YRZF-RELATED"/>
    <property type="match status" value="1"/>
</dbReference>
<evidence type="ECO:0000313" key="4">
    <source>
        <dbReference type="Proteomes" id="UP000696573"/>
    </source>
</evidence>
<dbReference type="Gene3D" id="1.10.510.10">
    <property type="entry name" value="Transferase(Phosphotransferase) domain 1"/>
    <property type="match status" value="1"/>
</dbReference>
<feature type="compositionally biased region" description="Low complexity" evidence="1">
    <location>
        <begin position="518"/>
        <end position="527"/>
    </location>
</feature>
<dbReference type="SUPFAM" id="SSF56112">
    <property type="entry name" value="Protein kinase-like (PK-like)"/>
    <property type="match status" value="1"/>
</dbReference>
<feature type="compositionally biased region" description="Polar residues" evidence="1">
    <location>
        <begin position="540"/>
        <end position="553"/>
    </location>
</feature>
<feature type="compositionally biased region" description="Polar residues" evidence="1">
    <location>
        <begin position="447"/>
        <end position="471"/>
    </location>
</feature>
<name>A0A9N9VA64_9HYPO</name>
<feature type="region of interest" description="Disordered" evidence="1">
    <location>
        <begin position="17"/>
        <end position="86"/>
    </location>
</feature>
<reference evidence="3" key="1">
    <citation type="submission" date="2021-10" db="EMBL/GenBank/DDBJ databases">
        <authorList>
            <person name="Piombo E."/>
        </authorList>
    </citation>
    <scope>NUCLEOTIDE SEQUENCE</scope>
</reference>
<sequence length="825" mass="93686">MSAPTDTEKLLQRLREAEERAAREAERANRAETERDQAAIERDQAAIERDQAAIERDQAAIERDQEEERANRAETERDQEREQTRPTTLDEYLEACHNLVYTRLTVESDPSRTTTGSIRAYNKFVPEHLKQWTSFFDEQGQMLTLIYSFFPVEERLFDNRAYLATLGNKVSAAPIADEKMLENFLHNCVEEQVRCIIHELSKSEDFQRQLNIGSGIKFENHLKAISDTAYEVVERERRQPLPPLQQESEEPGPESQRPRTPDLIRDPAKLNADQICIYRYEGNGLGKRSVIAIAEYKPPHKLTLPQLRKGLHDMHIFQDVVCKNKIPTEAEAKFQHYAEELTAAAITQTYHYMIKGGLAYSLLTTGEAIVFLKIDWRAPEVLYYHLAEPGPEVEAHGQFRSCTAISQYLAFHLQALGDHAHIDQDRRQQVIGGLRQWKVDFRRTASTISKDQQEASPGSPAFTPTTYSTVDRSVKPRKRKPKKTTEAGRTLPVRRGRDDEPDDDGDLNRPPSASPAERQQPGQTQGTRRSKRVAGRAAGESSQGDSTNSNKGSDQALQFCTQRCLLGLVRGYILDAKCPNFTLHRTRNCKTNCPKRHPITHANFLKLLSTQLKRTLDSGIKSLDITGSRGALFKVSLLAYGYTFIGKGTVKAFISDLKHEELVYRRLEKVQGTHVPVFLGAIDLRPLGRTYYYDLRVDVVHLSFLSWGGVGLRDIDAKDLDVAFVMGRAIRSMKAIHQEGVVHRDARRENILFNPETREVMTIDFERSRLLSPPRRQLAALQPNKRRRIQDTSGKVKAVSRPRSVESQLEPGFLHDLAGVEGAFM</sequence>
<protein>
    <recommendedName>
        <fullName evidence="2">Protein kinase domain-containing protein</fullName>
    </recommendedName>
</protein>
<dbReference type="GO" id="GO:0004672">
    <property type="term" value="F:protein kinase activity"/>
    <property type="evidence" value="ECO:0007669"/>
    <property type="project" value="InterPro"/>
</dbReference>
<dbReference type="PROSITE" id="PS50011">
    <property type="entry name" value="PROTEIN_KINASE_DOM"/>
    <property type="match status" value="1"/>
</dbReference>
<dbReference type="InterPro" id="IPR052396">
    <property type="entry name" value="Meiotic_Drive_Suppr_Kinase"/>
</dbReference>
<dbReference type="EMBL" id="CABFNQ020000573">
    <property type="protein sequence ID" value="CAH0019577.1"/>
    <property type="molecule type" value="Genomic_DNA"/>
</dbReference>
<dbReference type="AlphaFoldDB" id="A0A9N9VA64"/>
<feature type="region of interest" description="Disordered" evidence="1">
    <location>
        <begin position="447"/>
        <end position="553"/>
    </location>
</feature>
<accession>A0A9N9VA64</accession>
<evidence type="ECO:0000313" key="3">
    <source>
        <dbReference type="EMBL" id="CAH0019577.1"/>
    </source>
</evidence>
<dbReference type="InterPro" id="IPR011009">
    <property type="entry name" value="Kinase-like_dom_sf"/>
</dbReference>
<feature type="region of interest" description="Disordered" evidence="1">
    <location>
        <begin position="783"/>
        <end position="803"/>
    </location>
</feature>
<organism evidence="3 4">
    <name type="scientific">Clonostachys rhizophaga</name>
    <dbReference type="NCBI Taxonomy" id="160324"/>
    <lineage>
        <taxon>Eukaryota</taxon>
        <taxon>Fungi</taxon>
        <taxon>Dikarya</taxon>
        <taxon>Ascomycota</taxon>
        <taxon>Pezizomycotina</taxon>
        <taxon>Sordariomycetes</taxon>
        <taxon>Hypocreomycetidae</taxon>
        <taxon>Hypocreales</taxon>
        <taxon>Bionectriaceae</taxon>
        <taxon>Clonostachys</taxon>
    </lineage>
</organism>
<gene>
    <name evidence="3" type="ORF">CRHIZ90672A_00019170</name>
</gene>
<evidence type="ECO:0000259" key="2">
    <source>
        <dbReference type="PROSITE" id="PS50011"/>
    </source>
</evidence>
<feature type="compositionally biased region" description="Basic and acidic residues" evidence="1">
    <location>
        <begin position="256"/>
        <end position="265"/>
    </location>
</feature>
<feature type="compositionally biased region" description="Basic and acidic residues" evidence="1">
    <location>
        <begin position="17"/>
        <end position="84"/>
    </location>
</feature>